<keyword evidence="9" id="KW-1185">Reference proteome</keyword>
<feature type="compositionally biased region" description="Polar residues" evidence="6">
    <location>
        <begin position="137"/>
        <end position="154"/>
    </location>
</feature>
<dbReference type="GO" id="GO:0005783">
    <property type="term" value="C:endoplasmic reticulum"/>
    <property type="evidence" value="ECO:0007669"/>
    <property type="project" value="TreeGrafter"/>
</dbReference>
<reference evidence="8 9" key="1">
    <citation type="journal article" date="2017" name="Int. J. Parasitol.">
        <title>The genome of the protozoan parasite Cystoisospora suis and a reverse vaccinology approach to identify vaccine candidates.</title>
        <authorList>
            <person name="Palmieri N."/>
            <person name="Shrestha A."/>
            <person name="Ruttkowski B."/>
            <person name="Beck T."/>
            <person name="Vogl C."/>
            <person name="Tomley F."/>
            <person name="Blake D.P."/>
            <person name="Joachim A."/>
        </authorList>
    </citation>
    <scope>NUCLEOTIDE SEQUENCE [LARGE SCALE GENOMIC DNA]</scope>
    <source>
        <strain evidence="8 9">Wien I</strain>
    </source>
</reference>
<evidence type="ECO:0000259" key="7">
    <source>
        <dbReference type="PROSITE" id="PS51471"/>
    </source>
</evidence>
<sequence length="823" mass="86877">MDFHTVAGHSYNRSASPPVVNYRQTRCSVPVCIVSGSVSSASSVRTPLSSGAATSSQTTASGTPRVLTSEYVAPSSWSRSSKVIYSKSFSPPPRVPSSQVAADPVRVLPVVGSTRQPVASPTGLIPSIKSFLGFGTPAQTQPSVTGPGKSQQSGKRPGKVVNPYWNAVRMHQKAAMQAATSAQPARHTAQPVSPTQSIKRVAHHYAGGYVRVLDGRTAVPMYTSQERAGSPGLIRAGSPHTALSSALRNEGYTGRHYTGDVYVLAQQSYNPLGTAAGLLSPRRHVNYPLTGSPVGGVTERAPRKTQELYGGAGTPAVWREVTTTAASSGAPDAGVRTLGSPETAGALQPGTPRDAATSKGIAAKPSIRKTGQEEGGTGKAQKEGDRVSGLSPGCKEKDDKVLLKFGQAYPGGVLKSAKKVVERDQHTGTEKERIVKTLMIHDNPDVFIIPDLITPSTCDHVIALCEGRWARSKTSRGQADSALAGYSSGESLSRTSMSVRLLPAETAVVECLESIVAAFAGMGVNHLEPLVVVKYEEGEYFKEHHDGQFRRKTVLLYLNDVEEGGETEFPYLSLKISPTKGCGVMWKNAHESSGEVDPRVLHAALPPKKGKKYVINCFFSEAPVRNSVAKAGNSEPKSVNPDPTAVGSASALSATSPGRMSVPHRYSSSATLPAYAHRSVQQFPTPPSRISGHEHARVSTTPAATTRVASQSRQTVTPGMAVSRCSQPSTASRTVGNLQEARYHVGEPLQQYPFSGVSAIPGLGAGGQIGGAKGGNFFASAPAFMMVFGPNGVPQMKPLSQQQVDEGVGKYLIMEAMRNLQPQ</sequence>
<dbReference type="AlphaFoldDB" id="A0A2C6L2F5"/>
<dbReference type="PROSITE" id="PS51471">
    <property type="entry name" value="FE2OG_OXY"/>
    <property type="match status" value="1"/>
</dbReference>
<dbReference type="Gene3D" id="2.60.120.620">
    <property type="entry name" value="q2cbj1_9rhob like domain"/>
    <property type="match status" value="1"/>
</dbReference>
<dbReference type="Proteomes" id="UP000221165">
    <property type="component" value="Unassembled WGS sequence"/>
</dbReference>
<comment type="cofactor">
    <cofactor evidence="1">
        <name>L-ascorbate</name>
        <dbReference type="ChEBI" id="CHEBI:38290"/>
    </cofactor>
</comment>
<proteinExistence type="predicted"/>
<evidence type="ECO:0000256" key="2">
    <source>
        <dbReference type="ARBA" id="ARBA00022723"/>
    </source>
</evidence>
<dbReference type="OrthoDB" id="407973at2759"/>
<keyword evidence="4" id="KW-0560">Oxidoreductase</keyword>
<dbReference type="GO" id="GO:0031418">
    <property type="term" value="F:L-ascorbic acid binding"/>
    <property type="evidence" value="ECO:0007669"/>
    <property type="project" value="InterPro"/>
</dbReference>
<keyword evidence="5" id="KW-0408">Iron</keyword>
<keyword evidence="3" id="KW-0223">Dioxygenase</keyword>
<evidence type="ECO:0000256" key="1">
    <source>
        <dbReference type="ARBA" id="ARBA00001961"/>
    </source>
</evidence>
<accession>A0A2C6L2F5</accession>
<evidence type="ECO:0000313" key="9">
    <source>
        <dbReference type="Proteomes" id="UP000221165"/>
    </source>
</evidence>
<dbReference type="Pfam" id="PF13640">
    <property type="entry name" value="2OG-FeII_Oxy_3"/>
    <property type="match status" value="1"/>
</dbReference>
<dbReference type="SMART" id="SM00702">
    <property type="entry name" value="P4Hc"/>
    <property type="match status" value="1"/>
</dbReference>
<protein>
    <submittedName>
        <fullName evidence="8">2og-fe oxygenase family protein</fullName>
    </submittedName>
</protein>
<feature type="domain" description="Fe2OG dioxygenase" evidence="7">
    <location>
        <begin position="525"/>
        <end position="622"/>
    </location>
</feature>
<evidence type="ECO:0000256" key="3">
    <source>
        <dbReference type="ARBA" id="ARBA00022964"/>
    </source>
</evidence>
<dbReference type="InterPro" id="IPR044862">
    <property type="entry name" value="Pro_4_hyd_alph_FE2OG_OXY"/>
</dbReference>
<dbReference type="GO" id="GO:0005506">
    <property type="term" value="F:iron ion binding"/>
    <property type="evidence" value="ECO:0007669"/>
    <property type="project" value="InterPro"/>
</dbReference>
<dbReference type="InterPro" id="IPR045054">
    <property type="entry name" value="P4HA-like"/>
</dbReference>
<keyword evidence="2" id="KW-0479">Metal-binding</keyword>
<feature type="region of interest" description="Disordered" evidence="6">
    <location>
        <begin position="680"/>
        <end position="731"/>
    </location>
</feature>
<dbReference type="PANTHER" id="PTHR10869">
    <property type="entry name" value="PROLYL 4-HYDROXYLASE ALPHA SUBUNIT"/>
    <property type="match status" value="1"/>
</dbReference>
<feature type="region of interest" description="Disordered" evidence="6">
    <location>
        <begin position="136"/>
        <end position="158"/>
    </location>
</feature>
<organism evidence="8 9">
    <name type="scientific">Cystoisospora suis</name>
    <dbReference type="NCBI Taxonomy" id="483139"/>
    <lineage>
        <taxon>Eukaryota</taxon>
        <taxon>Sar</taxon>
        <taxon>Alveolata</taxon>
        <taxon>Apicomplexa</taxon>
        <taxon>Conoidasida</taxon>
        <taxon>Coccidia</taxon>
        <taxon>Eucoccidiorida</taxon>
        <taxon>Eimeriorina</taxon>
        <taxon>Sarcocystidae</taxon>
        <taxon>Cystoisospora</taxon>
    </lineage>
</organism>
<dbReference type="InterPro" id="IPR006620">
    <property type="entry name" value="Pro_4_hyd_alph"/>
</dbReference>
<dbReference type="EMBL" id="MIGC01001829">
    <property type="protein sequence ID" value="PHJ22085.1"/>
    <property type="molecule type" value="Genomic_DNA"/>
</dbReference>
<feature type="region of interest" description="Disordered" evidence="6">
    <location>
        <begin position="41"/>
        <end position="63"/>
    </location>
</feature>
<dbReference type="GeneID" id="94427471"/>
<dbReference type="RefSeq" id="XP_067923762.1">
    <property type="nucleotide sequence ID" value="XM_068064260.1"/>
</dbReference>
<name>A0A2C6L2F5_9APIC</name>
<feature type="region of interest" description="Disordered" evidence="6">
    <location>
        <begin position="324"/>
        <end position="393"/>
    </location>
</feature>
<evidence type="ECO:0000313" key="8">
    <source>
        <dbReference type="EMBL" id="PHJ22085.1"/>
    </source>
</evidence>
<comment type="caution">
    <text evidence="8">The sequence shown here is derived from an EMBL/GenBank/DDBJ whole genome shotgun (WGS) entry which is preliminary data.</text>
</comment>
<evidence type="ECO:0000256" key="4">
    <source>
        <dbReference type="ARBA" id="ARBA00023002"/>
    </source>
</evidence>
<feature type="compositionally biased region" description="Polar residues" evidence="6">
    <location>
        <begin position="698"/>
        <end position="717"/>
    </location>
</feature>
<dbReference type="VEuPathDB" id="ToxoDB:CSUI_004065"/>
<evidence type="ECO:0000256" key="6">
    <source>
        <dbReference type="SAM" id="MobiDB-lite"/>
    </source>
</evidence>
<dbReference type="PANTHER" id="PTHR10869:SF246">
    <property type="entry name" value="TRANSMEMBRANE PROLYL 4-HYDROXYLASE"/>
    <property type="match status" value="1"/>
</dbReference>
<evidence type="ECO:0000256" key="5">
    <source>
        <dbReference type="ARBA" id="ARBA00023004"/>
    </source>
</evidence>
<feature type="region of interest" description="Disordered" evidence="6">
    <location>
        <begin position="630"/>
        <end position="665"/>
    </location>
</feature>
<gene>
    <name evidence="8" type="ORF">CSUI_004065</name>
</gene>
<dbReference type="InterPro" id="IPR005123">
    <property type="entry name" value="Oxoglu/Fe-dep_dioxygenase_dom"/>
</dbReference>
<dbReference type="GO" id="GO:0004656">
    <property type="term" value="F:procollagen-proline 4-dioxygenase activity"/>
    <property type="evidence" value="ECO:0007669"/>
    <property type="project" value="TreeGrafter"/>
</dbReference>